<gene>
    <name evidence="3" type="ORF">FHX40_3303</name>
</gene>
<reference evidence="3 4" key="1">
    <citation type="submission" date="2019-06" db="EMBL/GenBank/DDBJ databases">
        <title>Sequencing the genomes of 1000 actinobacteria strains.</title>
        <authorList>
            <person name="Klenk H.-P."/>
        </authorList>
    </citation>
    <scope>NUCLEOTIDE SEQUENCE [LARGE SCALE GENOMIC DNA]</scope>
    <source>
        <strain evidence="3 4">DSM 43186</strain>
    </source>
</reference>
<feature type="domain" description="Amidohydrolase-related" evidence="2">
    <location>
        <begin position="69"/>
        <end position="448"/>
    </location>
</feature>
<dbReference type="GO" id="GO:0016810">
    <property type="term" value="F:hydrolase activity, acting on carbon-nitrogen (but not peptide) bonds"/>
    <property type="evidence" value="ECO:0007669"/>
    <property type="project" value="InterPro"/>
</dbReference>
<dbReference type="SUPFAM" id="SSF51556">
    <property type="entry name" value="Metallo-dependent hydrolases"/>
    <property type="match status" value="1"/>
</dbReference>
<evidence type="ECO:0000313" key="4">
    <source>
        <dbReference type="Proteomes" id="UP000319213"/>
    </source>
</evidence>
<dbReference type="InterPro" id="IPR006680">
    <property type="entry name" value="Amidohydro-rel"/>
</dbReference>
<dbReference type="Gene3D" id="3.20.20.140">
    <property type="entry name" value="Metal-dependent hydrolases"/>
    <property type="match status" value="1"/>
</dbReference>
<dbReference type="Gene3D" id="2.30.40.10">
    <property type="entry name" value="Urease, subunit C, domain 1"/>
    <property type="match status" value="1"/>
</dbReference>
<evidence type="ECO:0000256" key="1">
    <source>
        <dbReference type="ARBA" id="ARBA00022801"/>
    </source>
</evidence>
<dbReference type="InterPro" id="IPR010252">
    <property type="entry name" value="HutF"/>
</dbReference>
<dbReference type="PANTHER" id="PTHR43794:SF11">
    <property type="entry name" value="AMIDOHYDROLASE-RELATED DOMAIN-CONTAINING PROTEIN"/>
    <property type="match status" value="1"/>
</dbReference>
<dbReference type="PANTHER" id="PTHR43794">
    <property type="entry name" value="AMINOHYDROLASE SSNA-RELATED"/>
    <property type="match status" value="1"/>
</dbReference>
<proteinExistence type="predicted"/>
<protein>
    <submittedName>
        <fullName evidence="3">Formiminoglutamate deiminase</fullName>
    </submittedName>
</protein>
<dbReference type="NCBIfam" id="TIGR02022">
    <property type="entry name" value="hutF"/>
    <property type="match status" value="1"/>
</dbReference>
<accession>A0A543J162</accession>
<dbReference type="InterPro" id="IPR050287">
    <property type="entry name" value="MTA/SAH_deaminase"/>
</dbReference>
<keyword evidence="1" id="KW-0378">Hydrolase</keyword>
<sequence length="479" mass="49934">MSGDMSVPTPDGAQNGPAHGALYWCELAWLPQGEVAEGVLVRVEGDRIADVVPGVPAPPDAVRLAGLTLPGLANVHSHAFHRALRGRVQPGPGAPVADEAGDFWGWREHMYGLAAVLDPDAYLALARAVYVEMALAGITCVGEFHYLHHGPDGVPYHDPNIMGHALIQAARDAGLRIALLDTCYLTGGIGIRLTGPQLRFGDGDADRWAARAEELAAAYADAPDVEIGAAVHSVRAVPAEQMPVVAEFANRHAAPIHVHLAEQRAEVEACVEAYCATPAQVLYDRGVLGPRATAVHATHLSDVDIALLGGCTAHVCLCPTTERDLADGIGPGRRLADAGCPITLGSDSHAVIDMFQEAREAEYGERATTGHRGHWGVKDLINMLTVDGNASLGFPGAGLLLPGARADLVSVRLDTPRTAGATVGTAAAVVVYAATTADVHSVVSGGRRIVADGEHVLGDAGALLREAIAAIDRDAEARP</sequence>
<dbReference type="InterPro" id="IPR011059">
    <property type="entry name" value="Metal-dep_hydrolase_composite"/>
</dbReference>
<keyword evidence="4" id="KW-1185">Reference proteome</keyword>
<comment type="caution">
    <text evidence="3">The sequence shown here is derived from an EMBL/GenBank/DDBJ whole genome shotgun (WGS) entry which is preliminary data.</text>
</comment>
<dbReference type="NCBIfam" id="NF006681">
    <property type="entry name" value="PRK09229.1-2"/>
    <property type="match status" value="1"/>
</dbReference>
<dbReference type="EMBL" id="VFPQ01000001">
    <property type="protein sequence ID" value="TQM76559.1"/>
    <property type="molecule type" value="Genomic_DNA"/>
</dbReference>
<evidence type="ECO:0000259" key="2">
    <source>
        <dbReference type="Pfam" id="PF01979"/>
    </source>
</evidence>
<name>A0A543J162_9ACTN</name>
<dbReference type="Proteomes" id="UP000319213">
    <property type="component" value="Unassembled WGS sequence"/>
</dbReference>
<dbReference type="SUPFAM" id="SSF51338">
    <property type="entry name" value="Composite domain of metallo-dependent hydrolases"/>
    <property type="match status" value="1"/>
</dbReference>
<dbReference type="Pfam" id="PF01979">
    <property type="entry name" value="Amidohydro_1"/>
    <property type="match status" value="1"/>
</dbReference>
<organism evidence="3 4">
    <name type="scientific">Thermopolyspora flexuosa</name>
    <dbReference type="NCBI Taxonomy" id="103836"/>
    <lineage>
        <taxon>Bacteria</taxon>
        <taxon>Bacillati</taxon>
        <taxon>Actinomycetota</taxon>
        <taxon>Actinomycetes</taxon>
        <taxon>Streptosporangiales</taxon>
        <taxon>Streptosporangiaceae</taxon>
        <taxon>Thermopolyspora</taxon>
    </lineage>
</organism>
<dbReference type="InterPro" id="IPR032466">
    <property type="entry name" value="Metal_Hydrolase"/>
</dbReference>
<dbReference type="AlphaFoldDB" id="A0A543J162"/>
<evidence type="ECO:0000313" key="3">
    <source>
        <dbReference type="EMBL" id="TQM76559.1"/>
    </source>
</evidence>